<dbReference type="PANTHER" id="PTHR48109">
    <property type="entry name" value="DIHYDROOROTATE DEHYDROGENASE (QUINONE), MITOCHONDRIAL-RELATED"/>
    <property type="match status" value="1"/>
</dbReference>
<evidence type="ECO:0000256" key="5">
    <source>
        <dbReference type="ARBA" id="ARBA00022975"/>
    </source>
</evidence>
<name>A0A317ZEB9_9BACT</name>
<dbReference type="RefSeq" id="WP_110131550.1">
    <property type="nucleotide sequence ID" value="NZ_QHJQ01000008.1"/>
</dbReference>
<dbReference type="InterPro" id="IPR013785">
    <property type="entry name" value="Aldolase_TIM"/>
</dbReference>
<organism evidence="8 9">
    <name type="scientific">Coraliomargarita sinensis</name>
    <dbReference type="NCBI Taxonomy" id="2174842"/>
    <lineage>
        <taxon>Bacteria</taxon>
        <taxon>Pseudomonadati</taxon>
        <taxon>Verrucomicrobiota</taxon>
        <taxon>Opitutia</taxon>
        <taxon>Puniceicoccales</taxon>
        <taxon>Coraliomargaritaceae</taxon>
        <taxon>Coraliomargarita</taxon>
    </lineage>
</organism>
<evidence type="ECO:0000256" key="3">
    <source>
        <dbReference type="ARBA" id="ARBA00022630"/>
    </source>
</evidence>
<dbReference type="CDD" id="cd04739">
    <property type="entry name" value="DHOD_like"/>
    <property type="match status" value="1"/>
</dbReference>
<dbReference type="GO" id="GO:0044205">
    <property type="term" value="P:'de novo' UMP biosynthetic process"/>
    <property type="evidence" value="ECO:0007669"/>
    <property type="project" value="UniProtKB-UniPathway"/>
</dbReference>
<evidence type="ECO:0000256" key="4">
    <source>
        <dbReference type="ARBA" id="ARBA00022643"/>
    </source>
</evidence>
<keyword evidence="4" id="KW-0288">FMN</keyword>
<dbReference type="PIRSF" id="PIRSF000164">
    <property type="entry name" value="DHO_oxidase"/>
    <property type="match status" value="1"/>
</dbReference>
<evidence type="ECO:0000259" key="7">
    <source>
        <dbReference type="Pfam" id="PF01180"/>
    </source>
</evidence>
<accession>A0A317ZEB9</accession>
<dbReference type="EMBL" id="QHJQ01000008">
    <property type="protein sequence ID" value="PXA03550.1"/>
    <property type="molecule type" value="Genomic_DNA"/>
</dbReference>
<comment type="caution">
    <text evidence="8">The sequence shown here is derived from an EMBL/GenBank/DDBJ whole genome shotgun (WGS) entry which is preliminary data.</text>
</comment>
<feature type="domain" description="Dihydroorotate dehydrogenase catalytic" evidence="7">
    <location>
        <begin position="83"/>
        <end position="290"/>
    </location>
</feature>
<evidence type="ECO:0000313" key="9">
    <source>
        <dbReference type="Proteomes" id="UP000247099"/>
    </source>
</evidence>
<dbReference type="InParanoid" id="A0A317ZEB9"/>
<comment type="pathway">
    <text evidence="2">Pyrimidine metabolism; UMP biosynthesis via de novo pathway.</text>
</comment>
<sequence length="337" mass="37513">MDLSTKYLGLQLKHPLIAGASPLPDDLDKVRGLEDGGIAAITMYSLFEEQITQNLIGSEAHIGAYENSFSEAASYFPEVDLLERGLEAYLEQLRRVKEAVSIPVIGSLNGTREGEWVYYASFIEEAGADALELNLYFLATDFDVTAAEIEDRCVSIVAQVKDRIEIPLTVKLSPFFTALPHFAKRLSHAGADGLVLFNRFYQPDIDTDELDVRPALDLSHSPELRLRLRWLAMLSGQLPVDLSVSGGVHTGLDLAKSIMAGADSVQMVSALLMNGPQKIGQVLKELTHWMEDKEYSSLEELRGCLNYQHCPDPEALERANYMRVLKSFRTIPSHRKD</sequence>
<gene>
    <name evidence="8" type="ORF">DDZ13_11245</name>
</gene>
<evidence type="ECO:0000256" key="1">
    <source>
        <dbReference type="ARBA" id="ARBA00001917"/>
    </source>
</evidence>
<dbReference type="Proteomes" id="UP000247099">
    <property type="component" value="Unassembled WGS sequence"/>
</dbReference>
<keyword evidence="9" id="KW-1185">Reference proteome</keyword>
<keyword evidence="3" id="KW-0285">Flavoprotein</keyword>
<dbReference type="OrthoDB" id="9794954at2"/>
<dbReference type="InterPro" id="IPR050074">
    <property type="entry name" value="DHO_dehydrogenase"/>
</dbReference>
<keyword evidence="5" id="KW-0665">Pyrimidine biosynthesis</keyword>
<dbReference type="Pfam" id="PF01180">
    <property type="entry name" value="DHO_dh"/>
    <property type="match status" value="1"/>
</dbReference>
<dbReference type="GO" id="GO:0006207">
    <property type="term" value="P:'de novo' pyrimidine nucleobase biosynthetic process"/>
    <property type="evidence" value="ECO:0007669"/>
    <property type="project" value="TreeGrafter"/>
</dbReference>
<keyword evidence="6" id="KW-0560">Oxidoreductase</keyword>
<dbReference type="UniPathway" id="UPA00070"/>
<dbReference type="NCBIfam" id="NF005741">
    <property type="entry name" value="PRK07565.1"/>
    <property type="match status" value="1"/>
</dbReference>
<dbReference type="InterPro" id="IPR012135">
    <property type="entry name" value="Dihydroorotate_DH_1_2"/>
</dbReference>
<dbReference type="FunCoup" id="A0A317ZEB9">
    <property type="interactions" value="213"/>
</dbReference>
<dbReference type="Gene3D" id="3.20.20.70">
    <property type="entry name" value="Aldolase class I"/>
    <property type="match status" value="1"/>
</dbReference>
<dbReference type="AlphaFoldDB" id="A0A317ZEB9"/>
<evidence type="ECO:0000256" key="2">
    <source>
        <dbReference type="ARBA" id="ARBA00004725"/>
    </source>
</evidence>
<dbReference type="GO" id="GO:0004152">
    <property type="term" value="F:dihydroorotate dehydrogenase activity"/>
    <property type="evidence" value="ECO:0007669"/>
    <property type="project" value="InterPro"/>
</dbReference>
<dbReference type="InterPro" id="IPR005720">
    <property type="entry name" value="Dihydroorotate_DH_cat"/>
</dbReference>
<reference evidence="8 9" key="1">
    <citation type="submission" date="2018-05" db="EMBL/GenBank/DDBJ databases">
        <title>Coraliomargarita sinensis sp. nov., isolated from a marine solar saltern.</title>
        <authorList>
            <person name="Zhou L.Y."/>
        </authorList>
    </citation>
    <scope>NUCLEOTIDE SEQUENCE [LARGE SCALE GENOMIC DNA]</scope>
    <source>
        <strain evidence="8 9">WN38</strain>
    </source>
</reference>
<dbReference type="GO" id="GO:0005737">
    <property type="term" value="C:cytoplasm"/>
    <property type="evidence" value="ECO:0007669"/>
    <property type="project" value="InterPro"/>
</dbReference>
<evidence type="ECO:0000313" key="8">
    <source>
        <dbReference type="EMBL" id="PXA03550.1"/>
    </source>
</evidence>
<dbReference type="SUPFAM" id="SSF51395">
    <property type="entry name" value="FMN-linked oxidoreductases"/>
    <property type="match status" value="1"/>
</dbReference>
<dbReference type="PANTHER" id="PTHR48109:SF3">
    <property type="entry name" value="SLL0744 PROTEIN"/>
    <property type="match status" value="1"/>
</dbReference>
<proteinExistence type="predicted"/>
<comment type="cofactor">
    <cofactor evidence="1">
        <name>FMN</name>
        <dbReference type="ChEBI" id="CHEBI:58210"/>
    </cofactor>
</comment>
<evidence type="ECO:0000256" key="6">
    <source>
        <dbReference type="ARBA" id="ARBA00023002"/>
    </source>
</evidence>
<protein>
    <submittedName>
        <fullName evidence="8">Dihydroorotate dehydrogenase-like protein</fullName>
    </submittedName>
</protein>